<dbReference type="GO" id="GO:0016491">
    <property type="term" value="F:oxidoreductase activity"/>
    <property type="evidence" value="ECO:0007669"/>
    <property type="project" value="UniProtKB-ARBA"/>
</dbReference>
<dbReference type="GO" id="GO:0000428">
    <property type="term" value="C:DNA-directed RNA polymerase complex"/>
    <property type="evidence" value="ECO:0007669"/>
    <property type="project" value="UniProtKB-KW"/>
</dbReference>
<evidence type="ECO:0000256" key="5">
    <source>
        <dbReference type="HAMAP-Rule" id="MF_00320"/>
    </source>
</evidence>
<evidence type="ECO:0000256" key="4">
    <source>
        <dbReference type="ARBA" id="ARBA00025804"/>
    </source>
</evidence>
<dbReference type="InterPro" id="IPR011263">
    <property type="entry name" value="DNA-dir_RNA_pol_RpoA/D/Rpb3"/>
</dbReference>
<dbReference type="Gene3D" id="3.30.70.20">
    <property type="match status" value="1"/>
</dbReference>
<keyword evidence="5" id="KW-0548">Nucleotidyltransferase</keyword>
<dbReference type="GO" id="GO:0046872">
    <property type="term" value="F:metal ion binding"/>
    <property type="evidence" value="ECO:0007669"/>
    <property type="project" value="UniProtKB-KW"/>
</dbReference>
<keyword evidence="5" id="KW-0411">Iron-sulfur</keyword>
<dbReference type="PROSITE" id="PS00198">
    <property type="entry name" value="4FE4S_FER_1"/>
    <property type="match status" value="2"/>
</dbReference>
<keyword evidence="5" id="KW-0479">Metal-binding</keyword>
<dbReference type="GeneID" id="15392268"/>
<dbReference type="GO" id="GO:0003899">
    <property type="term" value="F:DNA-directed RNA polymerase activity"/>
    <property type="evidence" value="ECO:0007669"/>
    <property type="project" value="UniProtKB-UniRule"/>
</dbReference>
<dbReference type="SUPFAM" id="SSF55257">
    <property type="entry name" value="RBP11-like subunits of RNA polymerase"/>
    <property type="match status" value="1"/>
</dbReference>
<name>N0BAK5_9EURY</name>
<dbReference type="SMART" id="SM00662">
    <property type="entry name" value="RPOLD"/>
    <property type="match status" value="1"/>
</dbReference>
<comment type="subcellular location">
    <subcellularLocation>
        <location evidence="5">Cytoplasm</location>
    </subcellularLocation>
</comment>
<feature type="binding site" evidence="5">
    <location>
        <position position="203"/>
    </location>
    <ligand>
        <name>[3Fe-4S] cluster</name>
        <dbReference type="ChEBI" id="CHEBI:21137"/>
    </ligand>
</feature>
<keyword evidence="5" id="KW-0003">3Fe-4S</keyword>
<keyword evidence="3 5" id="KW-0804">Transcription</keyword>
<dbReference type="InterPro" id="IPR050518">
    <property type="entry name" value="Rpo3/RPB3_RNA_Pol_subunit"/>
</dbReference>
<dbReference type="Pfam" id="PF01000">
    <property type="entry name" value="RNA_pol_A_bac"/>
    <property type="match status" value="1"/>
</dbReference>
<comment type="similarity">
    <text evidence="4 5">Belongs to the archaeal Rpo3/eukaryotic RPB3 RNA polymerase subunit family.</text>
</comment>
<dbReference type="InterPro" id="IPR022842">
    <property type="entry name" value="RNAP_Rpo3/Rpb3/RPAC1"/>
</dbReference>
<dbReference type="GO" id="GO:0005737">
    <property type="term" value="C:cytoplasm"/>
    <property type="evidence" value="ECO:0007669"/>
    <property type="project" value="UniProtKB-SubCell"/>
</dbReference>
<comment type="catalytic activity">
    <reaction evidence="5">
        <text>RNA(n) + a ribonucleoside 5'-triphosphate = RNA(n+1) + diphosphate</text>
        <dbReference type="Rhea" id="RHEA:21248"/>
        <dbReference type="Rhea" id="RHEA-COMP:14527"/>
        <dbReference type="Rhea" id="RHEA-COMP:17342"/>
        <dbReference type="ChEBI" id="CHEBI:33019"/>
        <dbReference type="ChEBI" id="CHEBI:61557"/>
        <dbReference type="ChEBI" id="CHEBI:140395"/>
        <dbReference type="EC" id="2.7.7.6"/>
    </reaction>
</comment>
<dbReference type="Gene3D" id="2.170.120.12">
    <property type="entry name" value="DNA-directed RNA polymerase, insert domain"/>
    <property type="match status" value="1"/>
</dbReference>
<dbReference type="GO" id="GO:0006351">
    <property type="term" value="P:DNA-templated transcription"/>
    <property type="evidence" value="ECO:0007669"/>
    <property type="project" value="UniProtKB-UniRule"/>
</dbReference>
<keyword evidence="2 5" id="KW-0963">Cytoplasm</keyword>
<dbReference type="GO" id="GO:0003677">
    <property type="term" value="F:DNA binding"/>
    <property type="evidence" value="ECO:0007669"/>
    <property type="project" value="UniProtKB-UniRule"/>
</dbReference>
<dbReference type="HOGENOM" id="CLU_038421_3_1_2"/>
<gene>
    <name evidence="5" type="primary">rpo3</name>
    <name evidence="5" type="synonym">rpoD</name>
    <name evidence="7" type="ORF">Asulf_00625</name>
</gene>
<dbReference type="InterPro" id="IPR017896">
    <property type="entry name" value="4Fe4S_Fe-S-bd"/>
</dbReference>
<comment type="cofactor">
    <cofactor evidence="5">
        <name>[3Fe-4S] cluster</name>
        <dbReference type="ChEBI" id="CHEBI:21137"/>
    </cofactor>
    <text evidence="5">Binds 1 [3Fe-4S] cluster.</text>
</comment>
<dbReference type="HAMAP" id="MF_00320">
    <property type="entry name" value="RNApol_arch_Rpo3"/>
    <property type="match status" value="1"/>
</dbReference>
<dbReference type="STRING" id="387631.Asulf_00625"/>
<dbReference type="eggNOG" id="arCOG04241">
    <property type="taxonomic scope" value="Archaea"/>
</dbReference>
<organism evidence="7 8">
    <name type="scientific">Archaeoglobus sulfaticallidus PM70-1</name>
    <dbReference type="NCBI Taxonomy" id="387631"/>
    <lineage>
        <taxon>Archaea</taxon>
        <taxon>Methanobacteriati</taxon>
        <taxon>Methanobacteriota</taxon>
        <taxon>Archaeoglobi</taxon>
        <taxon>Archaeoglobales</taxon>
        <taxon>Archaeoglobaceae</taxon>
        <taxon>Archaeoglobus</taxon>
    </lineage>
</organism>
<dbReference type="Gene3D" id="3.30.1360.10">
    <property type="entry name" value="RNA polymerase, RBP11-like subunit"/>
    <property type="match status" value="1"/>
</dbReference>
<reference evidence="7 8" key="1">
    <citation type="journal article" date="2013" name="Genome Announc.">
        <title>Complete Genome Sequence of the Thermophilic and Facultatively Chemolithoautotrophic Sulfate Reducer Archaeoglobus sulfaticallidus Strain PM70-1T.</title>
        <authorList>
            <person name="Stokke R."/>
            <person name="Hocking W.P."/>
            <person name="Steinsbu B.O."/>
            <person name="Steen I.H."/>
        </authorList>
    </citation>
    <scope>NUCLEOTIDE SEQUENCE [LARGE SCALE GENOMIC DNA]</scope>
    <source>
        <strain evidence="7">PM70-1</strain>
    </source>
</reference>
<comment type="function">
    <text evidence="5">DNA-dependent RNA polymerase (RNAP) catalyzes the transcription of DNA into RNA using the four ribonucleoside triphosphates as substrates.</text>
</comment>
<keyword evidence="5" id="KW-0408">Iron</keyword>
<dbReference type="PROSITE" id="PS51379">
    <property type="entry name" value="4FE4S_FER_2"/>
    <property type="match status" value="2"/>
</dbReference>
<dbReference type="PANTHER" id="PTHR11800">
    <property type="entry name" value="DNA-DIRECTED RNA POLYMERASE"/>
    <property type="match status" value="1"/>
</dbReference>
<dbReference type="OrthoDB" id="84933at2157"/>
<dbReference type="GO" id="GO:0051538">
    <property type="term" value="F:3 iron, 4 sulfur cluster binding"/>
    <property type="evidence" value="ECO:0007669"/>
    <property type="project" value="UniProtKB-KW"/>
</dbReference>
<feature type="binding site" evidence="5">
    <location>
        <position position="200"/>
    </location>
    <ligand>
        <name>[3Fe-4S] cluster</name>
        <dbReference type="ChEBI" id="CHEBI:21137"/>
    </ligand>
</feature>
<feature type="domain" description="4Fe-4S ferredoxin-type" evidence="6">
    <location>
        <begin position="160"/>
        <end position="190"/>
    </location>
</feature>
<feature type="domain" description="4Fe-4S ferredoxin-type" evidence="6">
    <location>
        <begin position="191"/>
        <end position="220"/>
    </location>
</feature>
<sequence>MKIRILEEDEFRIKFILKSSTAFANSLRRAMKSLVPTLAVDYVDFYLNTSYLYDEILAHRIGLIPIKTDLQRFNFQDKCVCGGEGCPNCQVSLRLNIEGPKVVYSGDFISEDPEIVPVFDNIPVVELDKGQQIMIEAVARLGTGKEHVKWQPVSLCGYRIVPEINITENCKLCMECIDACPRNVFSVVEGKLSAENVLECSMCMECVNVCEENAIEIKETNNFLFIAEGTGALPVRTVLEEALKIIKRKAEEMNTILEIAL</sequence>
<dbReference type="EC" id="2.7.7.6" evidence="5"/>
<dbReference type="InterPro" id="IPR011262">
    <property type="entry name" value="DNA-dir_RNA_pol_insert"/>
</dbReference>
<dbReference type="CDD" id="cd07030">
    <property type="entry name" value="RNAP_D"/>
    <property type="match status" value="1"/>
</dbReference>
<keyword evidence="8" id="KW-1185">Reference proteome</keyword>
<dbReference type="InterPro" id="IPR036643">
    <property type="entry name" value="RNApol_insert_sf"/>
</dbReference>
<dbReference type="GO" id="GO:0046983">
    <property type="term" value="F:protein dimerization activity"/>
    <property type="evidence" value="ECO:0007669"/>
    <property type="project" value="InterPro"/>
</dbReference>
<feature type="binding site" evidence="5">
    <location>
        <position position="206"/>
    </location>
    <ligand>
        <name>[3Fe-4S] cluster</name>
        <dbReference type="ChEBI" id="CHEBI:21137"/>
    </ligand>
</feature>
<dbReference type="KEGG" id="ast:Asulf_00625"/>
<dbReference type="NCBIfam" id="NF001988">
    <property type="entry name" value="PRK00783.1"/>
    <property type="match status" value="1"/>
</dbReference>
<dbReference type="Pfam" id="PF01193">
    <property type="entry name" value="RNA_pol_L"/>
    <property type="match status" value="1"/>
</dbReference>
<evidence type="ECO:0000256" key="1">
    <source>
        <dbReference type="ARBA" id="ARBA00022478"/>
    </source>
</evidence>
<dbReference type="EMBL" id="CP005290">
    <property type="protein sequence ID" value="AGK60644.1"/>
    <property type="molecule type" value="Genomic_DNA"/>
</dbReference>
<dbReference type="InterPro" id="IPR036603">
    <property type="entry name" value="RBP11-like"/>
</dbReference>
<evidence type="ECO:0000313" key="8">
    <source>
        <dbReference type="Proteomes" id="UP000013307"/>
    </source>
</evidence>
<accession>N0BAK5</accession>
<evidence type="ECO:0000256" key="2">
    <source>
        <dbReference type="ARBA" id="ARBA00022490"/>
    </source>
</evidence>
<dbReference type="RefSeq" id="WP_015590243.1">
    <property type="nucleotide sequence ID" value="NC_021169.1"/>
</dbReference>
<evidence type="ECO:0000259" key="6">
    <source>
        <dbReference type="PROSITE" id="PS51379"/>
    </source>
</evidence>
<dbReference type="Proteomes" id="UP000013307">
    <property type="component" value="Chromosome"/>
</dbReference>
<proteinExistence type="inferred from homology"/>
<keyword evidence="5" id="KW-0808">Transferase</keyword>
<dbReference type="InterPro" id="IPR017900">
    <property type="entry name" value="4Fe4S_Fe_S_CS"/>
</dbReference>
<evidence type="ECO:0000313" key="7">
    <source>
        <dbReference type="EMBL" id="AGK60644.1"/>
    </source>
</evidence>
<evidence type="ECO:0000256" key="3">
    <source>
        <dbReference type="ARBA" id="ARBA00023163"/>
    </source>
</evidence>
<dbReference type="PANTHER" id="PTHR11800:SF2">
    <property type="entry name" value="DNA-DIRECTED RNA POLYMERASE II SUBUNIT RPB3"/>
    <property type="match status" value="1"/>
</dbReference>
<protein>
    <recommendedName>
        <fullName evidence="5">DNA-directed RNA polymerase subunit Rpo3</fullName>
        <ecNumber evidence="5">2.7.7.6</ecNumber>
    </recommendedName>
    <alternativeName>
        <fullName evidence="5">DNA-directed RNA polymerase subunit D</fullName>
    </alternativeName>
</protein>
<keyword evidence="1 5" id="KW-0240">DNA-directed RNA polymerase</keyword>
<dbReference type="SUPFAM" id="SSF56553">
    <property type="entry name" value="Insert subdomain of RNA polymerase alpha subunit"/>
    <property type="match status" value="1"/>
</dbReference>
<dbReference type="AlphaFoldDB" id="N0BAK5"/>
<dbReference type="PROSITE" id="PS00446">
    <property type="entry name" value="RNA_POL_D_30KD"/>
    <property type="match status" value="1"/>
</dbReference>
<comment type="subunit">
    <text evidence="5">Part of the RNA polymerase complex.</text>
</comment>
<dbReference type="InterPro" id="IPR001514">
    <property type="entry name" value="DNA-dir_RNA_pol_30-40kDasu_CS"/>
</dbReference>